<dbReference type="Gene3D" id="3.20.20.240">
    <property type="entry name" value="Methylmalonyl-CoA mutase"/>
    <property type="match status" value="1"/>
</dbReference>
<dbReference type="PANTHER" id="PTHR48101">
    <property type="entry name" value="METHYLMALONYL-COA MUTASE, MITOCHONDRIAL-RELATED"/>
    <property type="match status" value="1"/>
</dbReference>
<dbReference type="InterPro" id="IPR006098">
    <property type="entry name" value="MMCoA_mutase_a_cat"/>
</dbReference>
<dbReference type="NCBIfam" id="TIGR00641">
    <property type="entry name" value="acid_CoA_mut_N"/>
    <property type="match status" value="1"/>
</dbReference>
<gene>
    <name evidence="4" type="ORF">METZ01_LOCUS40766</name>
</gene>
<sequence>MGQRTNPESTDLYDQSRTQWEKEYDRDIQSGDTVQNRSGIPIQPLYGPARETAGSYLDTLGFPGQEPYTRGIYPTMHRGKSWSQRQLIGQGTPDEYNERVLKLIDAGTTAISLIPCNSVYRGNDCDDVPQPLLGTCGTVINTVGHMDSALDGVDIGSISTAMNDPSPFTLLSFVLNTADRRGVSWQQISGTSNQSDYLSHYVANHMFFRLSLAGARRILVDHIAFCLEQVPHWNPLSVVGQHMQQAGATPAEAMGFTLSSALQYGRDCLNRGMDPDDFLPRFTFFFDISLSLFEEVAKFRAGRRIWARLTQNELGATTSRARRFKFHGQTSGADLTLQQPLNNIARVSTQAIAGILGGLQSLHTDSYDEVINVPNEHPARIAVATQNILREEAGLCDVIDPLGGSWYVEELTDQMETKILDVMDVVENEGGMFRAVESGLVQRMIGESALNWQSRVDSGKQKIVGVNCYRTPKTDGQETMPPTVRPATEKMDAHVEQLRRFKRERNQTEVNHSLDKLRRAANSKDDNVFSRVVEATASGVTHGEVVSCLREELGFGHPLIVE</sequence>
<feature type="region of interest" description="Disordered" evidence="2">
    <location>
        <begin position="1"/>
        <end position="47"/>
    </location>
</feature>
<evidence type="ECO:0000259" key="3">
    <source>
        <dbReference type="Pfam" id="PF01642"/>
    </source>
</evidence>
<feature type="compositionally biased region" description="Basic and acidic residues" evidence="2">
    <location>
        <begin position="19"/>
        <end position="29"/>
    </location>
</feature>
<evidence type="ECO:0000313" key="4">
    <source>
        <dbReference type="EMBL" id="SUZ87912.1"/>
    </source>
</evidence>
<protein>
    <recommendedName>
        <fullName evidence="3">Methylmalonyl-CoA mutase alpha/beta chain catalytic domain-containing protein</fullName>
    </recommendedName>
</protein>
<feature type="domain" description="Methylmalonyl-CoA mutase alpha/beta chain catalytic" evidence="3">
    <location>
        <begin position="36"/>
        <end position="554"/>
    </location>
</feature>
<evidence type="ECO:0000256" key="1">
    <source>
        <dbReference type="ARBA" id="ARBA00023235"/>
    </source>
</evidence>
<dbReference type="Pfam" id="PF01642">
    <property type="entry name" value="MM_CoA_mutase"/>
    <property type="match status" value="1"/>
</dbReference>
<organism evidence="4">
    <name type="scientific">marine metagenome</name>
    <dbReference type="NCBI Taxonomy" id="408172"/>
    <lineage>
        <taxon>unclassified sequences</taxon>
        <taxon>metagenomes</taxon>
        <taxon>ecological metagenomes</taxon>
    </lineage>
</organism>
<dbReference type="AlphaFoldDB" id="A0A381R8B5"/>
<dbReference type="InterPro" id="IPR016176">
    <property type="entry name" value="Cbl-dep_enz_cat"/>
</dbReference>
<dbReference type="GO" id="GO:0004494">
    <property type="term" value="F:methylmalonyl-CoA mutase activity"/>
    <property type="evidence" value="ECO:0007669"/>
    <property type="project" value="InterPro"/>
</dbReference>
<dbReference type="InterPro" id="IPR006099">
    <property type="entry name" value="MeMalonylCoA_mutase_a/b_cat"/>
</dbReference>
<feature type="compositionally biased region" description="Polar residues" evidence="2">
    <location>
        <begin position="1"/>
        <end position="18"/>
    </location>
</feature>
<dbReference type="SUPFAM" id="SSF51703">
    <property type="entry name" value="Cobalamin (vitamin B12)-dependent enzymes"/>
    <property type="match status" value="1"/>
</dbReference>
<keyword evidence="1" id="KW-0413">Isomerase</keyword>
<dbReference type="GO" id="GO:0031419">
    <property type="term" value="F:cobalamin binding"/>
    <property type="evidence" value="ECO:0007669"/>
    <property type="project" value="InterPro"/>
</dbReference>
<dbReference type="EMBL" id="UINC01001746">
    <property type="protein sequence ID" value="SUZ87912.1"/>
    <property type="molecule type" value="Genomic_DNA"/>
</dbReference>
<accession>A0A381R8B5</accession>
<proteinExistence type="predicted"/>
<dbReference type="PANTHER" id="PTHR48101:SF1">
    <property type="entry name" value="METHYLMALONYL-COA MUTASE, LARGE SUBUNIT"/>
    <property type="match status" value="1"/>
</dbReference>
<reference evidence="4" key="1">
    <citation type="submission" date="2018-05" db="EMBL/GenBank/DDBJ databases">
        <authorList>
            <person name="Lanie J.A."/>
            <person name="Ng W.-L."/>
            <person name="Kazmierczak K.M."/>
            <person name="Andrzejewski T.M."/>
            <person name="Davidsen T.M."/>
            <person name="Wayne K.J."/>
            <person name="Tettelin H."/>
            <person name="Glass J.I."/>
            <person name="Rusch D."/>
            <person name="Podicherti R."/>
            <person name="Tsui H.-C.T."/>
            <person name="Winkler M.E."/>
        </authorList>
    </citation>
    <scope>NUCLEOTIDE SEQUENCE</scope>
</reference>
<evidence type="ECO:0000256" key="2">
    <source>
        <dbReference type="SAM" id="MobiDB-lite"/>
    </source>
</evidence>
<name>A0A381R8B5_9ZZZZ</name>